<dbReference type="Proteomes" id="UP001596166">
    <property type="component" value="Unassembled WGS sequence"/>
</dbReference>
<gene>
    <name evidence="1" type="ORF">ACFPMG_19100</name>
</gene>
<evidence type="ECO:0000313" key="2">
    <source>
        <dbReference type="Proteomes" id="UP001596166"/>
    </source>
</evidence>
<dbReference type="EMBL" id="JBHSLC010000039">
    <property type="protein sequence ID" value="MFC5357124.1"/>
    <property type="molecule type" value="Genomic_DNA"/>
</dbReference>
<accession>A0ABW0G8H2</accession>
<sequence length="79" mass="8837">MAMPALCLEAVRKVAFRMAKTTAQARRTTPIDRFNKIPAFAILQITDAVHSLKISNQAHPLHRTEAKTLRITIINGDNQ</sequence>
<proteinExistence type="predicted"/>
<protein>
    <submittedName>
        <fullName evidence="1">Uncharacterized protein</fullName>
    </submittedName>
</protein>
<evidence type="ECO:0000313" key="1">
    <source>
        <dbReference type="EMBL" id="MFC5357124.1"/>
    </source>
</evidence>
<name>A0ABW0G8H2_9PROT</name>
<keyword evidence="2" id="KW-1185">Reference proteome</keyword>
<reference evidence="2" key="1">
    <citation type="journal article" date="2019" name="Int. J. Syst. Evol. Microbiol.">
        <title>The Global Catalogue of Microorganisms (GCM) 10K type strain sequencing project: providing services to taxonomists for standard genome sequencing and annotation.</title>
        <authorList>
            <consortium name="The Broad Institute Genomics Platform"/>
            <consortium name="The Broad Institute Genome Sequencing Center for Infectious Disease"/>
            <person name="Wu L."/>
            <person name="Ma J."/>
        </authorList>
    </citation>
    <scope>NUCLEOTIDE SEQUENCE [LARGE SCALE GENOMIC DNA]</scope>
    <source>
        <strain evidence="2">CCUG 58760</strain>
    </source>
</reference>
<dbReference type="RefSeq" id="WP_376996656.1">
    <property type="nucleotide sequence ID" value="NZ_JBHSLC010000039.1"/>
</dbReference>
<comment type="caution">
    <text evidence="1">The sequence shown here is derived from an EMBL/GenBank/DDBJ whole genome shotgun (WGS) entry which is preliminary data.</text>
</comment>
<organism evidence="1 2">
    <name type="scientific">Azospirillum himalayense</name>
    <dbReference type="NCBI Taxonomy" id="654847"/>
    <lineage>
        <taxon>Bacteria</taxon>
        <taxon>Pseudomonadati</taxon>
        <taxon>Pseudomonadota</taxon>
        <taxon>Alphaproteobacteria</taxon>
        <taxon>Rhodospirillales</taxon>
        <taxon>Azospirillaceae</taxon>
        <taxon>Azospirillum</taxon>
    </lineage>
</organism>